<dbReference type="PROSITE" id="PS52050">
    <property type="entry name" value="WYL"/>
    <property type="match status" value="1"/>
</dbReference>
<sequence>MNPFEKIFNYQVISRLKESGAITLTSHERAWLKTMLSHPAAADAFTPATLEKLRALLAEEESIDLSGSFIEKAKSVEKQVYHPLLRKLRRILERRQGIRITYTNNHRRIRPFRSGVPFKLQYSLAKREWYLLWYDLRNETIKSTRFTHIRFVQEEALSSEKAMDLFAQIDRMWESRKEQAKVEVIPVYNKELSRILYAFSCFDKDVDYDDETDTYRITLTFLADEREYILSRLRFLGKRVKVVEGSILQQRMLESAAMALARYGIERDR</sequence>
<name>A0ABY9TCB9_BREBE</name>
<reference evidence="1 2" key="1">
    <citation type="submission" date="2023-09" db="EMBL/GenBank/DDBJ databases">
        <title>Complete Genome and Methylome dissection of Bacillus brevis NEB573 original source of BbsI restriction endonuclease.</title>
        <authorList>
            <person name="Fomenkov A."/>
            <person name="Roberts R.D."/>
        </authorList>
    </citation>
    <scope>NUCLEOTIDE SEQUENCE [LARGE SCALE GENOMIC DNA]</scope>
    <source>
        <strain evidence="1 2">NEB573</strain>
    </source>
</reference>
<dbReference type="Proteomes" id="UP001256827">
    <property type="component" value="Chromosome"/>
</dbReference>
<evidence type="ECO:0000313" key="2">
    <source>
        <dbReference type="Proteomes" id="UP001256827"/>
    </source>
</evidence>
<accession>A0ABY9TCB9</accession>
<dbReference type="RefSeq" id="WP_310773788.1">
    <property type="nucleotide sequence ID" value="NZ_CP134050.1"/>
</dbReference>
<protein>
    <submittedName>
        <fullName evidence="1">WYL domain-containing protein</fullName>
    </submittedName>
</protein>
<organism evidence="1 2">
    <name type="scientific">Brevibacillus brevis</name>
    <name type="common">Bacillus brevis</name>
    <dbReference type="NCBI Taxonomy" id="1393"/>
    <lineage>
        <taxon>Bacteria</taxon>
        <taxon>Bacillati</taxon>
        <taxon>Bacillota</taxon>
        <taxon>Bacilli</taxon>
        <taxon>Bacillales</taxon>
        <taxon>Paenibacillaceae</taxon>
        <taxon>Brevibacillus</taxon>
    </lineage>
</organism>
<proteinExistence type="predicted"/>
<evidence type="ECO:0000313" key="1">
    <source>
        <dbReference type="EMBL" id="WNC17507.1"/>
    </source>
</evidence>
<dbReference type="EMBL" id="CP134050">
    <property type="protein sequence ID" value="WNC17507.1"/>
    <property type="molecule type" value="Genomic_DNA"/>
</dbReference>
<gene>
    <name evidence="1" type="ORF">RGB73_14740</name>
</gene>
<keyword evidence="2" id="KW-1185">Reference proteome</keyword>